<dbReference type="OrthoDB" id="2270519at2759"/>
<reference evidence="1 2" key="1">
    <citation type="submission" date="2016-07" db="EMBL/GenBank/DDBJ databases">
        <title>Pervasive Adenine N6-methylation of Active Genes in Fungi.</title>
        <authorList>
            <consortium name="DOE Joint Genome Institute"/>
            <person name="Mondo S.J."/>
            <person name="Dannebaum R.O."/>
            <person name="Kuo R.C."/>
            <person name="Labutti K."/>
            <person name="Haridas S."/>
            <person name="Kuo A."/>
            <person name="Salamov A."/>
            <person name="Ahrendt S.R."/>
            <person name="Lipzen A."/>
            <person name="Sullivan W."/>
            <person name="Andreopoulos W.B."/>
            <person name="Clum A."/>
            <person name="Lindquist E."/>
            <person name="Daum C."/>
            <person name="Ramamoorthy G.K."/>
            <person name="Gryganskyi A."/>
            <person name="Culley D."/>
            <person name="Magnuson J.K."/>
            <person name="James T.Y."/>
            <person name="O'Malley M.A."/>
            <person name="Stajich J.E."/>
            <person name="Spatafora J.W."/>
            <person name="Visel A."/>
            <person name="Grigoriev I.V."/>
        </authorList>
    </citation>
    <scope>NUCLEOTIDE SEQUENCE [LARGE SCALE GENOMIC DNA]</scope>
    <source>
        <strain evidence="1 2">NRRL 1336</strain>
    </source>
</reference>
<accession>A0A1X2I899</accession>
<evidence type="ECO:0000313" key="2">
    <source>
        <dbReference type="Proteomes" id="UP000193560"/>
    </source>
</evidence>
<dbReference type="Proteomes" id="UP000193560">
    <property type="component" value="Unassembled WGS sequence"/>
</dbReference>
<name>A0A1X2I899_9FUNG</name>
<dbReference type="EMBL" id="MCGE01000021">
    <property type="protein sequence ID" value="ORZ11522.1"/>
    <property type="molecule type" value="Genomic_DNA"/>
</dbReference>
<organism evidence="1 2">
    <name type="scientific">Absidia repens</name>
    <dbReference type="NCBI Taxonomy" id="90262"/>
    <lineage>
        <taxon>Eukaryota</taxon>
        <taxon>Fungi</taxon>
        <taxon>Fungi incertae sedis</taxon>
        <taxon>Mucoromycota</taxon>
        <taxon>Mucoromycotina</taxon>
        <taxon>Mucoromycetes</taxon>
        <taxon>Mucorales</taxon>
        <taxon>Cunninghamellaceae</taxon>
        <taxon>Absidia</taxon>
    </lineage>
</organism>
<dbReference type="AlphaFoldDB" id="A0A1X2I899"/>
<protein>
    <submittedName>
        <fullName evidence="1">Uncharacterized protein</fullName>
    </submittedName>
</protein>
<keyword evidence="2" id="KW-1185">Reference proteome</keyword>
<gene>
    <name evidence="1" type="ORF">BCR42DRAFT_454040</name>
</gene>
<evidence type="ECO:0000313" key="1">
    <source>
        <dbReference type="EMBL" id="ORZ11522.1"/>
    </source>
</evidence>
<comment type="caution">
    <text evidence="1">The sequence shown here is derived from an EMBL/GenBank/DDBJ whole genome shotgun (WGS) entry which is preliminary data.</text>
</comment>
<proteinExistence type="predicted"/>
<sequence>MYNVLYAKPRILRIWLHPQYLWHIHPPNGQKCPALLFIVTTSPNWDWVICAPAAFLGYVAESICELLPKHQAFIRNLKSSGFTVVGYARKSLGTEDIATRLRLLQKMVDRLFKVSLTDKAFVSYSTNAADPITSRDSHTESEHILQMHNVEGNTQAKQWLSEASLFNMPHVRSGGASSSASYQARKPSDTYERRKKIQFGGVNVVNIQHQQLALQLIYIQRIFRTRKSSDICTPMVEDLTQYYTGLDSWMDLLKHADTIKCGLKAMGLPLCPSGIKRSRKSDDRAQPYPSIIEICDTSIELVFAP</sequence>